<sequence>MYQKLISVAVDTIFNIIYFFHDEACGYNAKQGYNEICANLLMFNNNDSNLFIKMMSFISSSIIEKQMTLTMTSFIFDHVLRVGSYL</sequence>
<dbReference type="EMBL" id="OL685370">
    <property type="protein sequence ID" value="USC25970.1"/>
    <property type="molecule type" value="Genomic_DNA"/>
</dbReference>
<organism evidence="1 2">
    <name type="scientific">Palpita vitrealis nucleopolyhedrovirus</name>
    <dbReference type="NCBI Taxonomy" id="2951960"/>
    <lineage>
        <taxon>Viruses</taxon>
        <taxon>Viruses incertae sedis</taxon>
        <taxon>Naldaviricetes</taxon>
        <taxon>Lefavirales</taxon>
        <taxon>Baculoviridae</taxon>
        <taxon>Alphabaculovirus</taxon>
        <taxon>Alphabaculovirus pavitrealis</taxon>
    </lineage>
</organism>
<proteinExistence type="predicted"/>
<protein>
    <submittedName>
        <fullName evidence="1">Uncharacterized protein</fullName>
    </submittedName>
</protein>
<reference evidence="1" key="1">
    <citation type="journal article" date="2022" name="J. Invertebr. Pathol.">
        <title>Identification of a new nucleopolyhedrovirus isolated from the olive leaf moth, Palpita vitrealis, from two locations in Egypt.</title>
        <authorList>
            <person name="El-Salamouny S."/>
            <person name="Wennmann J.T."/>
            <person name="Kleespies R.G."/>
            <person name="Richert-Poggeler K.R."/>
            <person name="Mansour A."/>
            <person name="Awad M."/>
            <person name="Agamy E."/>
            <person name="Salama R."/>
            <person name="Jehle J.A."/>
        </authorList>
    </citation>
    <scope>NUCLEOTIDE SEQUENCE</scope>
    <source>
        <strain evidence="1">Giza 2005</strain>
    </source>
</reference>
<dbReference type="Proteomes" id="UP001256712">
    <property type="component" value="Segment"/>
</dbReference>
<evidence type="ECO:0000313" key="2">
    <source>
        <dbReference type="Proteomes" id="UP001256712"/>
    </source>
</evidence>
<evidence type="ECO:0000313" key="1">
    <source>
        <dbReference type="EMBL" id="USC25970.1"/>
    </source>
</evidence>
<keyword evidence="2" id="KW-1185">Reference proteome</keyword>
<name>A0AAE9LNM4_9ABAC</name>
<accession>A0AAE9LNM4</accession>